<name>A0AA89B4I3_9ASTE</name>
<dbReference type="InterPro" id="IPR045358">
    <property type="entry name" value="Ty3_capsid"/>
</dbReference>
<evidence type="ECO:0000259" key="2">
    <source>
        <dbReference type="Pfam" id="PF19259"/>
    </source>
</evidence>
<organism evidence="3 4">
    <name type="scientific">Escallonia herrerae</name>
    <dbReference type="NCBI Taxonomy" id="1293975"/>
    <lineage>
        <taxon>Eukaryota</taxon>
        <taxon>Viridiplantae</taxon>
        <taxon>Streptophyta</taxon>
        <taxon>Embryophyta</taxon>
        <taxon>Tracheophyta</taxon>
        <taxon>Spermatophyta</taxon>
        <taxon>Magnoliopsida</taxon>
        <taxon>eudicotyledons</taxon>
        <taxon>Gunneridae</taxon>
        <taxon>Pentapetalae</taxon>
        <taxon>asterids</taxon>
        <taxon>campanulids</taxon>
        <taxon>Escalloniales</taxon>
        <taxon>Escalloniaceae</taxon>
        <taxon>Escallonia</taxon>
    </lineage>
</organism>
<evidence type="ECO:0000313" key="3">
    <source>
        <dbReference type="EMBL" id="KAK3027435.1"/>
    </source>
</evidence>
<dbReference type="EMBL" id="JAVXUP010000460">
    <property type="protein sequence ID" value="KAK3027435.1"/>
    <property type="molecule type" value="Genomic_DNA"/>
</dbReference>
<dbReference type="AlphaFoldDB" id="A0AA89B4I3"/>
<dbReference type="Pfam" id="PF19259">
    <property type="entry name" value="Ty3_capsid"/>
    <property type="match status" value="1"/>
</dbReference>
<keyword evidence="4" id="KW-1185">Reference proteome</keyword>
<sequence length="168" mass="20035">MPEPRLYDGAREARQVDNFFWHLEWYFEAFNIDDEEEKEKSKHELKMQFYSENAEDMAMINLQLLRQRGSIREYMKEYLALMFEIPKMSKRHLLCFFADGLQQWIVTELRRREPHDLAFAMAIVERLEDFKQGERPKSPRHERAKDGGDGRSKSGLPKATDDERSGDD</sequence>
<comment type="caution">
    <text evidence="3">The sequence shown here is derived from an EMBL/GenBank/DDBJ whole genome shotgun (WGS) entry which is preliminary data.</text>
</comment>
<feature type="domain" description="Ty3 transposon capsid-like protein" evidence="2">
    <location>
        <begin position="35"/>
        <end position="152"/>
    </location>
</feature>
<reference evidence="3" key="1">
    <citation type="submission" date="2022-12" db="EMBL/GenBank/DDBJ databases">
        <title>Draft genome assemblies for two species of Escallonia (Escalloniales).</title>
        <authorList>
            <person name="Chanderbali A."/>
            <person name="Dervinis C."/>
            <person name="Anghel I."/>
            <person name="Soltis D."/>
            <person name="Soltis P."/>
            <person name="Zapata F."/>
        </authorList>
    </citation>
    <scope>NUCLEOTIDE SEQUENCE</scope>
    <source>
        <strain evidence="3">UCBG64.0493</strain>
        <tissue evidence="3">Leaf</tissue>
    </source>
</reference>
<proteinExistence type="predicted"/>
<protein>
    <recommendedName>
        <fullName evidence="2">Ty3 transposon capsid-like protein domain-containing protein</fullName>
    </recommendedName>
</protein>
<accession>A0AA89B4I3</accession>
<evidence type="ECO:0000256" key="1">
    <source>
        <dbReference type="SAM" id="MobiDB-lite"/>
    </source>
</evidence>
<feature type="region of interest" description="Disordered" evidence="1">
    <location>
        <begin position="130"/>
        <end position="168"/>
    </location>
</feature>
<dbReference type="Proteomes" id="UP001188597">
    <property type="component" value="Unassembled WGS sequence"/>
</dbReference>
<evidence type="ECO:0000313" key="4">
    <source>
        <dbReference type="Proteomes" id="UP001188597"/>
    </source>
</evidence>
<gene>
    <name evidence="3" type="ORF">RJ639_042075</name>
</gene>
<feature type="compositionally biased region" description="Basic and acidic residues" evidence="1">
    <location>
        <begin position="130"/>
        <end position="152"/>
    </location>
</feature>
<feature type="compositionally biased region" description="Basic and acidic residues" evidence="1">
    <location>
        <begin position="159"/>
        <end position="168"/>
    </location>
</feature>